<feature type="signal peptide" evidence="1">
    <location>
        <begin position="1"/>
        <end position="28"/>
    </location>
</feature>
<accession>A0A839GUQ0</accession>
<proteinExistence type="predicted"/>
<gene>
    <name evidence="2" type="ORF">FHS90_002224</name>
</gene>
<evidence type="ECO:0000313" key="3">
    <source>
        <dbReference type="Proteomes" id="UP000563094"/>
    </source>
</evidence>
<comment type="caution">
    <text evidence="2">The sequence shown here is derived from an EMBL/GenBank/DDBJ whole genome shotgun (WGS) entry which is preliminary data.</text>
</comment>
<feature type="chain" id="PRO_5032421528" evidence="1">
    <location>
        <begin position="29"/>
        <end position="409"/>
    </location>
</feature>
<reference evidence="2 3" key="1">
    <citation type="submission" date="2020-08" db="EMBL/GenBank/DDBJ databases">
        <title>Genomic Encyclopedia of Type Strains, Phase IV (KMG-IV): sequencing the most valuable type-strain genomes for metagenomic binning, comparative biology and taxonomic classification.</title>
        <authorList>
            <person name="Goeker M."/>
        </authorList>
    </citation>
    <scope>NUCLEOTIDE SEQUENCE [LARGE SCALE GENOMIC DNA]</scope>
    <source>
        <strain evidence="2 3">DSM 29854</strain>
    </source>
</reference>
<evidence type="ECO:0000313" key="2">
    <source>
        <dbReference type="EMBL" id="MBA9077511.1"/>
    </source>
</evidence>
<dbReference type="Proteomes" id="UP000563094">
    <property type="component" value="Unassembled WGS sequence"/>
</dbReference>
<keyword evidence="3" id="KW-1185">Reference proteome</keyword>
<dbReference type="RefSeq" id="WP_153042788.1">
    <property type="nucleotide sequence ID" value="NZ_JACJIQ010000007.1"/>
</dbReference>
<dbReference type="EMBL" id="JACJIQ010000007">
    <property type="protein sequence ID" value="MBA9077511.1"/>
    <property type="molecule type" value="Genomic_DNA"/>
</dbReference>
<organism evidence="2 3">
    <name type="scientific">Rufibacter quisquiliarum</name>
    <dbReference type="NCBI Taxonomy" id="1549639"/>
    <lineage>
        <taxon>Bacteria</taxon>
        <taxon>Pseudomonadati</taxon>
        <taxon>Bacteroidota</taxon>
        <taxon>Cytophagia</taxon>
        <taxon>Cytophagales</taxon>
        <taxon>Hymenobacteraceae</taxon>
        <taxon>Rufibacter</taxon>
    </lineage>
</organism>
<name>A0A839GUQ0_9BACT</name>
<protein>
    <submittedName>
        <fullName evidence="2">Uncharacterized protein</fullName>
    </submittedName>
</protein>
<dbReference type="AlphaFoldDB" id="A0A839GUQ0"/>
<evidence type="ECO:0000256" key="1">
    <source>
        <dbReference type="SAM" id="SignalP"/>
    </source>
</evidence>
<keyword evidence="1" id="KW-0732">Signal</keyword>
<sequence length="409" mass="47247">MKIKRIITDRLCHLPLLLICWWGSPADAAAQQNENLRKEILGYKESQADLISKGRRLLLDRFMEGDYQKVKEVKAYLQQEVATKDYLAFYPVELWALSYWTQDYADLLNSIAQPDTLAPFRREHAIPPLPDKLFQVVIDRSRASKDLLTQQVLQADLRKMDKEFLLLQLDYLLQPRQKTEQEQDSLNQKADAFLSGYPYSQYEPFIRSNIRYKMVPAKWGGAFEFFTGYGHLTGNMRQSFSNMVPMGIAFDVYYKDWVLFLRNYIGFGFTRRDIPYGNAVWENDSQVRIFIPEASIGYVVADTKRWKVSPFAGVAASNFGPTQHDTEKEPDLEEADIGAHITYAAGLNLDLKLGKPKTAIVSVQQERSYWFLRFRYSFNLPQWPTGYTGYIHSFTVGIGGGGKPLRREY</sequence>